<organism evidence="1 2">
    <name type="scientific">Geosporobacter ferrireducens</name>
    <dbReference type="NCBI Taxonomy" id="1424294"/>
    <lineage>
        <taxon>Bacteria</taxon>
        <taxon>Bacillati</taxon>
        <taxon>Bacillota</taxon>
        <taxon>Clostridia</taxon>
        <taxon>Peptostreptococcales</taxon>
        <taxon>Thermotaleaceae</taxon>
        <taxon>Geosporobacter</taxon>
    </lineage>
</organism>
<name>A0A1D8GJ55_9FIRM</name>
<dbReference type="Pfam" id="PF00543">
    <property type="entry name" value="P-II"/>
    <property type="match status" value="1"/>
</dbReference>
<evidence type="ECO:0000313" key="2">
    <source>
        <dbReference type="Proteomes" id="UP000095743"/>
    </source>
</evidence>
<dbReference type="GO" id="GO:0006808">
    <property type="term" value="P:regulation of nitrogen utilization"/>
    <property type="evidence" value="ECO:0007669"/>
    <property type="project" value="InterPro"/>
</dbReference>
<proteinExistence type="predicted"/>
<dbReference type="RefSeq" id="WP_069978233.1">
    <property type="nucleotide sequence ID" value="NZ_CP017269.1"/>
</dbReference>
<dbReference type="PROSITE" id="PS51343">
    <property type="entry name" value="PII_GLNB_DOM"/>
    <property type="match status" value="1"/>
</dbReference>
<dbReference type="GO" id="GO:0030234">
    <property type="term" value="F:enzyme regulator activity"/>
    <property type="evidence" value="ECO:0007669"/>
    <property type="project" value="InterPro"/>
</dbReference>
<protein>
    <submittedName>
        <fullName evidence="1">Transcriptional regulator</fullName>
    </submittedName>
</protein>
<dbReference type="OrthoDB" id="9803021at2"/>
<dbReference type="AlphaFoldDB" id="A0A1D8GJ55"/>
<dbReference type="Proteomes" id="UP000095743">
    <property type="component" value="Chromosome"/>
</dbReference>
<dbReference type="InterPro" id="IPR015867">
    <property type="entry name" value="N-reg_PII/ATP_PRibTrfase_C"/>
</dbReference>
<reference evidence="1 2" key="1">
    <citation type="submission" date="2016-09" db="EMBL/GenBank/DDBJ databases">
        <title>Genomic analysis reveals versatility of anaerobic energy metabolism of Geosporobacter ferrireducens IRF9 of phylum Firmicutes.</title>
        <authorList>
            <person name="Kim S.-J."/>
        </authorList>
    </citation>
    <scope>NUCLEOTIDE SEQUENCE [LARGE SCALE GENOMIC DNA]</scope>
    <source>
        <strain evidence="1 2">IRF9</strain>
    </source>
</reference>
<dbReference type="STRING" id="1424294.Gferi_16020"/>
<keyword evidence="2" id="KW-1185">Reference proteome</keyword>
<accession>A0A1D8GJ55</accession>
<evidence type="ECO:0000313" key="1">
    <source>
        <dbReference type="EMBL" id="AOT70936.1"/>
    </source>
</evidence>
<dbReference type="Gene3D" id="3.30.70.120">
    <property type="match status" value="2"/>
</dbReference>
<dbReference type="EMBL" id="CP017269">
    <property type="protein sequence ID" value="AOT70936.1"/>
    <property type="molecule type" value="Genomic_DNA"/>
</dbReference>
<sequence length="221" mass="24082">MKTSFESKKFELLCVIVNFGCGSKIIKCAKQHGITGGTIFLGKGTNKNPILEFLELSEIRREIVLMAAEKSTAYTALEGINKKFGFVKPNHGIAISTSIMNIFGTKSSTSKNIAESRGVESSMYNLIFVVVDRGKAELAVEAANKAGSRGATIINTRGSGIHETSKLFAMEIEPEKEIVLIISQKDLTESIAASIRDHLEIDKPGNGVMFIQEVNKTYGLY</sequence>
<gene>
    <name evidence="1" type="ORF">Gferi_16020</name>
</gene>
<dbReference type="InterPro" id="IPR011322">
    <property type="entry name" value="N-reg_PII-like_a/b"/>
</dbReference>
<dbReference type="InterPro" id="IPR002187">
    <property type="entry name" value="N-reg_PII"/>
</dbReference>
<dbReference type="KEGG" id="gfe:Gferi_16020"/>
<dbReference type="SUPFAM" id="SSF54913">
    <property type="entry name" value="GlnB-like"/>
    <property type="match status" value="2"/>
</dbReference>